<dbReference type="KEGG" id="sus:Acid_1525"/>
<keyword evidence="1 3" id="KW-0732">Signal</keyword>
<feature type="signal peptide" evidence="3">
    <location>
        <begin position="1"/>
        <end position="19"/>
    </location>
</feature>
<dbReference type="InParanoid" id="Q028N5"/>
<reference evidence="4" key="1">
    <citation type="submission" date="2006-10" db="EMBL/GenBank/DDBJ databases">
        <title>Complete sequence of Solibacter usitatus Ellin6076.</title>
        <authorList>
            <consortium name="US DOE Joint Genome Institute"/>
            <person name="Copeland A."/>
            <person name="Lucas S."/>
            <person name="Lapidus A."/>
            <person name="Barry K."/>
            <person name="Detter J.C."/>
            <person name="Glavina del Rio T."/>
            <person name="Hammon N."/>
            <person name="Israni S."/>
            <person name="Dalin E."/>
            <person name="Tice H."/>
            <person name="Pitluck S."/>
            <person name="Thompson L.S."/>
            <person name="Brettin T."/>
            <person name="Bruce D."/>
            <person name="Han C."/>
            <person name="Tapia R."/>
            <person name="Gilna P."/>
            <person name="Schmutz J."/>
            <person name="Larimer F."/>
            <person name="Land M."/>
            <person name="Hauser L."/>
            <person name="Kyrpides N."/>
            <person name="Mikhailova N."/>
            <person name="Janssen P.H."/>
            <person name="Kuske C.R."/>
            <person name="Richardson P."/>
        </authorList>
    </citation>
    <scope>NUCLEOTIDE SEQUENCE</scope>
    <source>
        <strain evidence="4">Ellin6076</strain>
    </source>
</reference>
<proteinExistence type="predicted"/>
<sequence length="550" mass="59249" precursor="true">MRRRSSAALFLTLAMAAAAFTQTQPPRADEKPASVEGEVRNMITGLPVERAHVSLRRYVNGGWDRYGAQTNAEGKFSILGIPAGNYQVALDRVGYVVPAEVTRGQMTLRSDEKKSNYKVKLIPVGSISGRVLDADGAPLEGLSVEAEFGGRPDRSAMTDDRGQYRIGGLHPGKYRVRAKVQALPIPPEIRTDGSAEVNYAATYHPGALDAKSAAAITVGAATEVTGIDIRMVRIPIVRLGGKVSGIPAGVKPVVVQIQQNGTYGVSGAQMKPDGSFEVWRLSPGKYTATAMANNAGDFLRSVPVDFEIGESDVENIELRVLPPEDIKGQLEFDDEMAKPRPPQQQSGQQSTPQAAPGAATWQQPQAPRPMHRITLREPNNMAQMKMADIADDGSFTFEKVAPGKYQVNLMGYPAFVKSVRIGQTGEDGPTLDVRSGVNGAELTVTVSSAWAGVSGVVNDDKGPYAGARVVVRDTDKRNFTNGTMTAADGTYSIKNVPPGKYKLLVLDEGETNLMTSETNLDDFDDRAETIELRPKETLTRDLRLRPAPGK</sequence>
<feature type="region of interest" description="Disordered" evidence="2">
    <location>
        <begin position="336"/>
        <end position="369"/>
    </location>
</feature>
<evidence type="ECO:0008006" key="5">
    <source>
        <dbReference type="Google" id="ProtNLM"/>
    </source>
</evidence>
<dbReference type="SUPFAM" id="SSF49452">
    <property type="entry name" value="Starch-binding domain-like"/>
    <property type="match status" value="3"/>
</dbReference>
<evidence type="ECO:0000256" key="2">
    <source>
        <dbReference type="SAM" id="MobiDB-lite"/>
    </source>
</evidence>
<dbReference type="PANTHER" id="PTHR23303">
    <property type="entry name" value="CARBOXYPEPTIDASE REGULATORY REGION-CONTAINING"/>
    <property type="match status" value="1"/>
</dbReference>
<dbReference type="AlphaFoldDB" id="Q028N5"/>
<dbReference type="EMBL" id="CP000473">
    <property type="protein sequence ID" value="ABJ82517.1"/>
    <property type="molecule type" value="Genomic_DNA"/>
</dbReference>
<dbReference type="Gene3D" id="2.60.40.1120">
    <property type="entry name" value="Carboxypeptidase-like, regulatory domain"/>
    <property type="match status" value="4"/>
</dbReference>
<gene>
    <name evidence="4" type="ordered locus">Acid_1525</name>
</gene>
<evidence type="ECO:0000256" key="3">
    <source>
        <dbReference type="SAM" id="SignalP"/>
    </source>
</evidence>
<dbReference type="InterPro" id="IPR013784">
    <property type="entry name" value="Carb-bd-like_fold"/>
</dbReference>
<dbReference type="eggNOG" id="COG4932">
    <property type="taxonomic scope" value="Bacteria"/>
</dbReference>
<dbReference type="PANTHER" id="PTHR23303:SF14">
    <property type="entry name" value="BOS COMPLEX SUBUNIT NOMO1-RELATED"/>
    <property type="match status" value="1"/>
</dbReference>
<accession>Q028N5</accession>
<evidence type="ECO:0000256" key="1">
    <source>
        <dbReference type="ARBA" id="ARBA00022729"/>
    </source>
</evidence>
<dbReference type="OrthoDB" id="127337at2"/>
<dbReference type="STRING" id="234267.Acid_1525"/>
<evidence type="ECO:0000313" key="4">
    <source>
        <dbReference type="EMBL" id="ABJ82517.1"/>
    </source>
</evidence>
<dbReference type="InterPro" id="IPR051417">
    <property type="entry name" value="SDr/BOS_complex"/>
</dbReference>
<feature type="compositionally biased region" description="Low complexity" evidence="2">
    <location>
        <begin position="343"/>
        <end position="356"/>
    </location>
</feature>
<dbReference type="Pfam" id="PF13620">
    <property type="entry name" value="CarboxypepD_reg"/>
    <property type="match status" value="3"/>
</dbReference>
<dbReference type="GO" id="GO:0030246">
    <property type="term" value="F:carbohydrate binding"/>
    <property type="evidence" value="ECO:0007669"/>
    <property type="project" value="InterPro"/>
</dbReference>
<organism evidence="4">
    <name type="scientific">Solibacter usitatus (strain Ellin6076)</name>
    <dbReference type="NCBI Taxonomy" id="234267"/>
    <lineage>
        <taxon>Bacteria</taxon>
        <taxon>Pseudomonadati</taxon>
        <taxon>Acidobacteriota</taxon>
        <taxon>Terriglobia</taxon>
        <taxon>Bryobacterales</taxon>
        <taxon>Solibacteraceae</taxon>
        <taxon>Candidatus Solibacter</taxon>
    </lineage>
</organism>
<name>Q028N5_SOLUE</name>
<dbReference type="HOGENOM" id="CLU_036715_0_0_0"/>
<protein>
    <recommendedName>
        <fullName evidence="5">Cna B domain protein</fullName>
    </recommendedName>
</protein>
<feature type="chain" id="PRO_5004163764" description="Cna B domain protein" evidence="3">
    <location>
        <begin position="20"/>
        <end position="550"/>
    </location>
</feature>